<dbReference type="InterPro" id="IPR011256">
    <property type="entry name" value="Reg_factor_effector_dom_sf"/>
</dbReference>
<gene>
    <name evidence="1" type="primary">BnaC03g16760D</name>
    <name evidence="1" type="ORF">GSBRNA2T00024535001</name>
</gene>
<accession>A0A078GC28</accession>
<dbReference type="STRING" id="3708.A0A078GC28"/>
<dbReference type="PaxDb" id="3708-A0A078GC28"/>
<protein>
    <submittedName>
        <fullName evidence="1">BnaC03g16760D protein</fullName>
    </submittedName>
</protein>
<dbReference type="EMBL" id="LK032152">
    <property type="protein sequence ID" value="CDY24015.1"/>
    <property type="molecule type" value="Genomic_DNA"/>
</dbReference>
<keyword evidence="2" id="KW-1185">Reference proteome</keyword>
<proteinExistence type="predicted"/>
<dbReference type="Proteomes" id="UP000028999">
    <property type="component" value="Unassembled WGS sequence"/>
</dbReference>
<dbReference type="AlphaFoldDB" id="A0A078GC28"/>
<dbReference type="SUPFAM" id="SSF55136">
    <property type="entry name" value="Probable bacterial effector-binding domain"/>
    <property type="match status" value="1"/>
</dbReference>
<organism evidence="1 2">
    <name type="scientific">Brassica napus</name>
    <name type="common">Rape</name>
    <dbReference type="NCBI Taxonomy" id="3708"/>
    <lineage>
        <taxon>Eukaryota</taxon>
        <taxon>Viridiplantae</taxon>
        <taxon>Streptophyta</taxon>
        <taxon>Embryophyta</taxon>
        <taxon>Tracheophyta</taxon>
        <taxon>Spermatophyta</taxon>
        <taxon>Magnoliopsida</taxon>
        <taxon>eudicotyledons</taxon>
        <taxon>Gunneridae</taxon>
        <taxon>Pentapetalae</taxon>
        <taxon>rosids</taxon>
        <taxon>malvids</taxon>
        <taxon>Brassicales</taxon>
        <taxon>Brassicaceae</taxon>
        <taxon>Brassiceae</taxon>
        <taxon>Brassica</taxon>
    </lineage>
</organism>
<dbReference type="Gramene" id="CDY24015">
    <property type="protein sequence ID" value="CDY24015"/>
    <property type="gene ID" value="GSBRNA2T00024535001"/>
</dbReference>
<name>A0A078GC28_BRANA</name>
<evidence type="ECO:0000313" key="1">
    <source>
        <dbReference type="EMBL" id="CDY24015.1"/>
    </source>
</evidence>
<evidence type="ECO:0000313" key="2">
    <source>
        <dbReference type="Proteomes" id="UP000028999"/>
    </source>
</evidence>
<sequence>MDSLKNTKWKFHIEQSKGKSPEYLVAGYSPPFQTTARVNEILVPDHITMH</sequence>
<reference evidence="1 2" key="1">
    <citation type="journal article" date="2014" name="Science">
        <title>Plant genetics. Early allopolyploid evolution in the post-Neolithic Brassica napus oilseed genome.</title>
        <authorList>
            <person name="Chalhoub B."/>
            <person name="Denoeud F."/>
            <person name="Liu S."/>
            <person name="Parkin I.A."/>
            <person name="Tang H."/>
            <person name="Wang X."/>
            <person name="Chiquet J."/>
            <person name="Belcram H."/>
            <person name="Tong C."/>
            <person name="Samans B."/>
            <person name="Correa M."/>
            <person name="Da Silva C."/>
            <person name="Just J."/>
            <person name="Falentin C."/>
            <person name="Koh C.S."/>
            <person name="Le Clainche I."/>
            <person name="Bernard M."/>
            <person name="Bento P."/>
            <person name="Noel B."/>
            <person name="Labadie K."/>
            <person name="Alberti A."/>
            <person name="Charles M."/>
            <person name="Arnaud D."/>
            <person name="Guo H."/>
            <person name="Daviaud C."/>
            <person name="Alamery S."/>
            <person name="Jabbari K."/>
            <person name="Zhao M."/>
            <person name="Edger P.P."/>
            <person name="Chelaifa H."/>
            <person name="Tack D."/>
            <person name="Lassalle G."/>
            <person name="Mestiri I."/>
            <person name="Schnel N."/>
            <person name="Le Paslier M.C."/>
            <person name="Fan G."/>
            <person name="Renault V."/>
            <person name="Bayer P.E."/>
            <person name="Golicz A.A."/>
            <person name="Manoli S."/>
            <person name="Lee T.H."/>
            <person name="Thi V.H."/>
            <person name="Chalabi S."/>
            <person name="Hu Q."/>
            <person name="Fan C."/>
            <person name="Tollenaere R."/>
            <person name="Lu Y."/>
            <person name="Battail C."/>
            <person name="Shen J."/>
            <person name="Sidebottom C.H."/>
            <person name="Wang X."/>
            <person name="Canaguier A."/>
            <person name="Chauveau A."/>
            <person name="Berard A."/>
            <person name="Deniot G."/>
            <person name="Guan M."/>
            <person name="Liu Z."/>
            <person name="Sun F."/>
            <person name="Lim Y.P."/>
            <person name="Lyons E."/>
            <person name="Town C.D."/>
            <person name="Bancroft I."/>
            <person name="Wang X."/>
            <person name="Meng J."/>
            <person name="Ma J."/>
            <person name="Pires J.C."/>
            <person name="King G.J."/>
            <person name="Brunel D."/>
            <person name="Delourme R."/>
            <person name="Renard M."/>
            <person name="Aury J.M."/>
            <person name="Adams K.L."/>
            <person name="Batley J."/>
            <person name="Snowdon R.J."/>
            <person name="Tost J."/>
            <person name="Edwards D."/>
            <person name="Zhou Y."/>
            <person name="Hua W."/>
            <person name="Sharpe A.G."/>
            <person name="Paterson A.H."/>
            <person name="Guan C."/>
            <person name="Wincker P."/>
        </authorList>
    </citation>
    <scope>NUCLEOTIDE SEQUENCE [LARGE SCALE GENOMIC DNA]</scope>
    <source>
        <strain evidence="2">cv. Darmor-bzh</strain>
    </source>
</reference>